<organism evidence="2 3">
    <name type="scientific">Stenotrophomonas chelatiphaga</name>
    <dbReference type="NCBI Taxonomy" id="517011"/>
    <lineage>
        <taxon>Bacteria</taxon>
        <taxon>Pseudomonadati</taxon>
        <taxon>Pseudomonadota</taxon>
        <taxon>Gammaproteobacteria</taxon>
        <taxon>Lysobacterales</taxon>
        <taxon>Lysobacteraceae</taxon>
        <taxon>Stenotrophomonas</taxon>
    </lineage>
</organism>
<dbReference type="PANTHER" id="PTHR34408:SF1">
    <property type="entry name" value="GLYCOSYL HYDROLASE FAMILY 19 DOMAIN-CONTAINING PROTEIN HI_1415"/>
    <property type="match status" value="1"/>
</dbReference>
<dbReference type="InterPro" id="IPR023346">
    <property type="entry name" value="Lysozyme-like_dom_sf"/>
</dbReference>
<protein>
    <submittedName>
        <fullName evidence="2">Lysozyme</fullName>
    </submittedName>
</protein>
<dbReference type="SUPFAM" id="SSF53955">
    <property type="entry name" value="Lysozyme-like"/>
    <property type="match status" value="1"/>
</dbReference>
<dbReference type="PATRIC" id="fig|517011.3.peg.1462"/>
<dbReference type="Gene3D" id="1.10.530.10">
    <property type="match status" value="1"/>
</dbReference>
<feature type="signal peptide" evidence="1">
    <location>
        <begin position="1"/>
        <end position="18"/>
    </location>
</feature>
<proteinExistence type="predicted"/>
<evidence type="ECO:0000256" key="1">
    <source>
        <dbReference type="SAM" id="SignalP"/>
    </source>
</evidence>
<dbReference type="EMBL" id="LDJK01000036">
    <property type="protein sequence ID" value="KRG73840.1"/>
    <property type="molecule type" value="Genomic_DNA"/>
</dbReference>
<gene>
    <name evidence="2" type="ORF">ABB28_08980</name>
</gene>
<name>A0A0R0CXA5_9GAMM</name>
<evidence type="ECO:0000313" key="3">
    <source>
        <dbReference type="Proteomes" id="UP000051386"/>
    </source>
</evidence>
<accession>A0A0R0CXA5</accession>
<comment type="caution">
    <text evidence="2">The sequence shown here is derived from an EMBL/GenBank/DDBJ whole genome shotgun (WGS) entry which is preliminary data.</text>
</comment>
<keyword evidence="1" id="KW-0732">Signal</keyword>
<feature type="chain" id="PRO_5006394799" evidence="1">
    <location>
        <begin position="19"/>
        <end position="211"/>
    </location>
</feature>
<dbReference type="InterPro" id="IPR052354">
    <property type="entry name" value="Cell_Wall_Dynamics_Protein"/>
</dbReference>
<keyword evidence="3" id="KW-1185">Reference proteome</keyword>
<dbReference type="AlphaFoldDB" id="A0A0R0CXA5"/>
<dbReference type="RefSeq" id="WP_057508294.1">
    <property type="nucleotide sequence ID" value="NZ_LDJK01000036.1"/>
</dbReference>
<evidence type="ECO:0000313" key="2">
    <source>
        <dbReference type="EMBL" id="KRG73840.1"/>
    </source>
</evidence>
<sequence>MINAALLSQILMCPLALAQRWTAPLNEAMQRFEINTPRRIAHFLAQIGHESLSLQHLQENLSYSRKRIGEVFGRRLSEAEQPQYVRKPERLANRVYANRNGNRDEASGDGYRYRGRGPIALTGRDNYRRIGELLDLPLEEQPELLESPEVGALAAAAWWQDAGLNALADRDDLLGVSRRINLGSSTSKATPEGMADRTMRTSRALLVLGVG</sequence>
<dbReference type="Proteomes" id="UP000051386">
    <property type="component" value="Unassembled WGS sequence"/>
</dbReference>
<dbReference type="PANTHER" id="PTHR34408">
    <property type="entry name" value="FAMILY PROTEIN, PUTATIVE-RELATED"/>
    <property type="match status" value="1"/>
</dbReference>
<reference evidence="2 3" key="1">
    <citation type="submission" date="2015-05" db="EMBL/GenBank/DDBJ databases">
        <title>Genome sequencing and analysis of members of genus Stenotrophomonas.</title>
        <authorList>
            <person name="Patil P.P."/>
            <person name="Midha S."/>
            <person name="Patil P.B."/>
        </authorList>
    </citation>
    <scope>NUCLEOTIDE SEQUENCE [LARGE SCALE GENOMIC DNA]</scope>
    <source>
        <strain evidence="2 3">DSM 21508</strain>
    </source>
</reference>